<evidence type="ECO:0000256" key="2">
    <source>
        <dbReference type="ARBA" id="ARBA00007171"/>
    </source>
</evidence>
<dbReference type="InterPro" id="IPR005311">
    <property type="entry name" value="PBP_dimer"/>
</dbReference>
<keyword evidence="9" id="KW-1185">Reference proteome</keyword>
<dbReference type="Gene3D" id="3.40.710.10">
    <property type="entry name" value="DD-peptidase/beta-lactamase superfamily"/>
    <property type="match status" value="1"/>
</dbReference>
<reference evidence="8 9" key="1">
    <citation type="submission" date="2024-04" db="EMBL/GenBank/DDBJ databases">
        <title>Human intestinal bacterial collection.</title>
        <authorList>
            <person name="Pauvert C."/>
            <person name="Hitch T.C.A."/>
            <person name="Clavel T."/>
        </authorList>
    </citation>
    <scope>NUCLEOTIDE SEQUENCE [LARGE SCALE GENOMIC DNA]</scope>
    <source>
        <strain evidence="8 9">CLA-AA-H197</strain>
    </source>
</reference>
<name>A0ABV1IGK7_9ACTN</name>
<dbReference type="InterPro" id="IPR036138">
    <property type="entry name" value="PBP_dimer_sf"/>
</dbReference>
<dbReference type="Pfam" id="PF00905">
    <property type="entry name" value="Transpeptidase"/>
    <property type="match status" value="1"/>
</dbReference>
<keyword evidence="5" id="KW-1133">Transmembrane helix</keyword>
<dbReference type="SUPFAM" id="SSF56601">
    <property type="entry name" value="beta-lactamase/transpeptidase-like"/>
    <property type="match status" value="1"/>
</dbReference>
<comment type="subcellular location">
    <subcellularLocation>
        <location evidence="1">Membrane</location>
    </subcellularLocation>
</comment>
<keyword evidence="3 5" id="KW-0472">Membrane</keyword>
<comment type="caution">
    <text evidence="8">The sequence shown here is derived from an EMBL/GenBank/DDBJ whole genome shotgun (WGS) entry which is preliminary data.</text>
</comment>
<dbReference type="PANTHER" id="PTHR30627:SF1">
    <property type="entry name" value="PEPTIDOGLYCAN D,D-TRANSPEPTIDASE FTSI"/>
    <property type="match status" value="1"/>
</dbReference>
<evidence type="ECO:0000256" key="3">
    <source>
        <dbReference type="ARBA" id="ARBA00023136"/>
    </source>
</evidence>
<gene>
    <name evidence="8" type="ORF">AAAT05_05375</name>
</gene>
<feature type="transmembrane region" description="Helical" evidence="5">
    <location>
        <begin position="35"/>
        <end position="53"/>
    </location>
</feature>
<accession>A0ABV1IGK7</accession>
<dbReference type="InterPro" id="IPR001460">
    <property type="entry name" value="PCN-bd_Tpept"/>
</dbReference>
<dbReference type="Gene3D" id="3.90.1310.10">
    <property type="entry name" value="Penicillin-binding protein 2a (Domain 2)"/>
    <property type="match status" value="1"/>
</dbReference>
<keyword evidence="5" id="KW-0812">Transmembrane</keyword>
<dbReference type="RefSeq" id="WP_349182373.1">
    <property type="nucleotide sequence ID" value="NZ_JBBNGS010000008.1"/>
</dbReference>
<evidence type="ECO:0000259" key="6">
    <source>
        <dbReference type="Pfam" id="PF00905"/>
    </source>
</evidence>
<dbReference type="InterPro" id="IPR012338">
    <property type="entry name" value="Beta-lactam/transpept-like"/>
</dbReference>
<dbReference type="Proteomes" id="UP001478817">
    <property type="component" value="Unassembled WGS sequence"/>
</dbReference>
<protein>
    <submittedName>
        <fullName evidence="8">Penicillin-binding protein 2</fullName>
    </submittedName>
</protein>
<evidence type="ECO:0000313" key="9">
    <source>
        <dbReference type="Proteomes" id="UP001478817"/>
    </source>
</evidence>
<feature type="domain" description="Penicillin-binding protein dimerisation" evidence="7">
    <location>
        <begin position="77"/>
        <end position="224"/>
    </location>
</feature>
<evidence type="ECO:0000256" key="1">
    <source>
        <dbReference type="ARBA" id="ARBA00004370"/>
    </source>
</evidence>
<dbReference type="InterPro" id="IPR050515">
    <property type="entry name" value="Beta-lactam/transpept"/>
</dbReference>
<evidence type="ECO:0000256" key="5">
    <source>
        <dbReference type="SAM" id="Phobius"/>
    </source>
</evidence>
<dbReference type="SUPFAM" id="SSF56519">
    <property type="entry name" value="Penicillin binding protein dimerisation domain"/>
    <property type="match status" value="1"/>
</dbReference>
<proteinExistence type="inferred from homology"/>
<evidence type="ECO:0000313" key="8">
    <source>
        <dbReference type="EMBL" id="MEQ2637774.1"/>
    </source>
</evidence>
<dbReference type="Pfam" id="PF03717">
    <property type="entry name" value="PBP_dimer"/>
    <property type="match status" value="1"/>
</dbReference>
<dbReference type="Gene3D" id="1.10.150.770">
    <property type="match status" value="1"/>
</dbReference>
<feature type="region of interest" description="Disordered" evidence="4">
    <location>
        <begin position="1"/>
        <end position="25"/>
    </location>
</feature>
<comment type="similarity">
    <text evidence="2">Belongs to the transpeptidase family.</text>
</comment>
<evidence type="ECO:0000259" key="7">
    <source>
        <dbReference type="Pfam" id="PF03717"/>
    </source>
</evidence>
<feature type="domain" description="Penicillin-binding protein transpeptidase" evidence="6">
    <location>
        <begin position="268"/>
        <end position="569"/>
    </location>
</feature>
<dbReference type="EMBL" id="JBBNGS010000008">
    <property type="protein sequence ID" value="MEQ2637774.1"/>
    <property type="molecule type" value="Genomic_DNA"/>
</dbReference>
<sequence>MPGASYDEAPRVTYRAGRRGPGGQGPADFDACRKVLLGLLCVIVAAVALRLFWLQVVDGPRLASEAESRRTNVVTLTARRGTIYDRNGKVLAMSVECQTIYANPKVVENASAVAQVLAQNLGGVASDYVGDLTADTTFRYIKRQVDQDVADKIKQELSDQGLAGIYYLKDSKRVYPYGSTGAQILGFVGSEGTGLSGLEYYYNDILTGTDGQMIMETGLGGTPIAGGTSEVTEAQDGTDIMLSIDIDLQEEAERIIAEGVETYQSESGSVMVSDPKTGEIYAACSTPLPDFSNLTDSSSLDLKLVSQSYEPGSVFKVITTSIGFDLGLYTPDTVYNVPARYTLGDNYVQDDDGRDYAEDMTVRYMLQHSSNPAMALLANEVIGPKRFAEGVEKFCIGQKTGIDFPGETAGIVKSYDEYDGTTAGYMAFGQSVAIPMIQIIRAFAAVGNQGTLTTPHFLIAKAGEKVDWPSGGQAISSEACEKEIDAMRAVMTDGTGKNGAVDGYDIAGKTGTGEQAKDGSDGYEGYYYVASLCGFANADDPEVLVYAGLNGTSHLALGSAAHIFHDVMQQSVAILGIAPAN</sequence>
<evidence type="ECO:0000256" key="4">
    <source>
        <dbReference type="SAM" id="MobiDB-lite"/>
    </source>
</evidence>
<dbReference type="PANTHER" id="PTHR30627">
    <property type="entry name" value="PEPTIDOGLYCAN D,D-TRANSPEPTIDASE"/>
    <property type="match status" value="1"/>
</dbReference>
<organism evidence="8 9">
    <name type="scientific">Paratractidigestivibacter faecalis</name>
    <dbReference type="NCBI Taxonomy" id="2292441"/>
    <lineage>
        <taxon>Bacteria</taxon>
        <taxon>Bacillati</taxon>
        <taxon>Actinomycetota</taxon>
        <taxon>Coriobacteriia</taxon>
        <taxon>Coriobacteriales</taxon>
        <taxon>Atopobiaceae</taxon>
        <taxon>Paratractidigestivibacter</taxon>
    </lineage>
</organism>
<dbReference type="Gene3D" id="3.30.450.330">
    <property type="match status" value="1"/>
</dbReference>